<dbReference type="EMBL" id="JAOQIO010000011">
    <property type="protein sequence ID" value="MCU6791690.1"/>
    <property type="molecule type" value="Genomic_DNA"/>
</dbReference>
<reference evidence="4 5" key="1">
    <citation type="submission" date="2022-09" db="EMBL/GenBank/DDBJ databases">
        <authorList>
            <person name="Han X.L."/>
            <person name="Wang Q."/>
            <person name="Lu T."/>
        </authorList>
    </citation>
    <scope>NUCLEOTIDE SEQUENCE [LARGE SCALE GENOMIC DNA]</scope>
    <source>
        <strain evidence="4 5">WQ 127069</strain>
    </source>
</reference>
<dbReference type="RefSeq" id="WP_076230386.1">
    <property type="nucleotide sequence ID" value="NZ_JAOQIO010000011.1"/>
</dbReference>
<evidence type="ECO:0000256" key="1">
    <source>
        <dbReference type="ARBA" id="ARBA00009013"/>
    </source>
</evidence>
<dbReference type="PANTHER" id="PTHR33495">
    <property type="entry name" value="ANTI-SIGMA FACTOR ANTAGONIST TM_1081-RELATED-RELATED"/>
    <property type="match status" value="1"/>
</dbReference>
<name>A0ABT2UAP1_9BACL</name>
<dbReference type="Proteomes" id="UP001652445">
    <property type="component" value="Unassembled WGS sequence"/>
</dbReference>
<feature type="domain" description="STAS" evidence="3">
    <location>
        <begin position="1"/>
        <end position="110"/>
    </location>
</feature>
<evidence type="ECO:0000256" key="2">
    <source>
        <dbReference type="RuleBase" id="RU003749"/>
    </source>
</evidence>
<dbReference type="PROSITE" id="PS50801">
    <property type="entry name" value="STAS"/>
    <property type="match status" value="1"/>
</dbReference>
<dbReference type="Pfam" id="PF01740">
    <property type="entry name" value="STAS"/>
    <property type="match status" value="1"/>
</dbReference>
<evidence type="ECO:0000313" key="5">
    <source>
        <dbReference type="Proteomes" id="UP001652445"/>
    </source>
</evidence>
<protein>
    <recommendedName>
        <fullName evidence="2">Anti-sigma factor antagonist</fullName>
    </recommendedName>
</protein>
<accession>A0ABT2UAP1</accession>
<dbReference type="InterPro" id="IPR003658">
    <property type="entry name" value="Anti-sigma_ant"/>
</dbReference>
<dbReference type="NCBIfam" id="TIGR00377">
    <property type="entry name" value="ant_ant_sig"/>
    <property type="match status" value="1"/>
</dbReference>
<dbReference type="SUPFAM" id="SSF52091">
    <property type="entry name" value="SpoIIaa-like"/>
    <property type="match status" value="1"/>
</dbReference>
<gene>
    <name evidence="4" type="ORF">OB236_06050</name>
</gene>
<evidence type="ECO:0000259" key="3">
    <source>
        <dbReference type="PROSITE" id="PS50801"/>
    </source>
</evidence>
<comment type="caution">
    <text evidence="4">The sequence shown here is derived from an EMBL/GenBank/DDBJ whole genome shotgun (WGS) entry which is preliminary data.</text>
</comment>
<dbReference type="InterPro" id="IPR002645">
    <property type="entry name" value="STAS_dom"/>
</dbReference>
<keyword evidence="5" id="KW-1185">Reference proteome</keyword>
<comment type="similarity">
    <text evidence="1 2">Belongs to the anti-sigma-factor antagonist family.</text>
</comment>
<dbReference type="InterPro" id="IPR036513">
    <property type="entry name" value="STAS_dom_sf"/>
</dbReference>
<dbReference type="Gene3D" id="3.30.750.24">
    <property type="entry name" value="STAS domain"/>
    <property type="match status" value="1"/>
</dbReference>
<organism evidence="4 5">
    <name type="scientific">Paenibacillus baimaensis</name>
    <dbReference type="NCBI Taxonomy" id="2982185"/>
    <lineage>
        <taxon>Bacteria</taxon>
        <taxon>Bacillati</taxon>
        <taxon>Bacillota</taxon>
        <taxon>Bacilli</taxon>
        <taxon>Bacillales</taxon>
        <taxon>Paenibacillaceae</taxon>
        <taxon>Paenibacillus</taxon>
    </lineage>
</organism>
<sequence>MNVTERTVGDIAIVAIEGRLDANTSGVLEGTFVQLVEQGRTKFIFNLSKLDYVSSAGLRILLVAAKKMKALKGSLALIEMTDNVREVFDMSGFSAIFSIYATEAEATQALSE</sequence>
<evidence type="ECO:0000313" key="4">
    <source>
        <dbReference type="EMBL" id="MCU6791690.1"/>
    </source>
</evidence>
<dbReference type="CDD" id="cd07043">
    <property type="entry name" value="STAS_anti-anti-sigma_factors"/>
    <property type="match status" value="1"/>
</dbReference>
<proteinExistence type="inferred from homology"/>